<evidence type="ECO:0000256" key="1">
    <source>
        <dbReference type="SAM" id="MobiDB-lite"/>
    </source>
</evidence>
<dbReference type="AlphaFoldDB" id="A0A8J4XB00"/>
<dbReference type="OrthoDB" id="6022562at2759"/>
<accession>A0A8J4XB00</accession>
<reference evidence="2" key="1">
    <citation type="submission" date="2020-07" db="EMBL/GenBank/DDBJ databases">
        <title>Clarias magur genome sequencing, assembly and annotation.</title>
        <authorList>
            <person name="Kushwaha B."/>
            <person name="Kumar R."/>
            <person name="Das P."/>
            <person name="Joshi C.G."/>
            <person name="Kumar D."/>
            <person name="Nagpure N.S."/>
            <person name="Pandey M."/>
            <person name="Agarwal S."/>
            <person name="Srivastava S."/>
            <person name="Singh M."/>
            <person name="Sahoo L."/>
            <person name="Jayasankar P."/>
            <person name="Meher P.K."/>
            <person name="Koringa P.G."/>
            <person name="Iquebal M.A."/>
            <person name="Das S.P."/>
            <person name="Bit A."/>
            <person name="Patnaik S."/>
            <person name="Patel N."/>
            <person name="Shah T.M."/>
            <person name="Hinsu A."/>
            <person name="Jena J.K."/>
        </authorList>
    </citation>
    <scope>NUCLEOTIDE SEQUENCE</scope>
    <source>
        <strain evidence="2">CIFAMagur01</strain>
        <tissue evidence="2">Testis</tissue>
    </source>
</reference>
<comment type="caution">
    <text evidence="2">The sequence shown here is derived from an EMBL/GenBank/DDBJ whole genome shotgun (WGS) entry which is preliminary data.</text>
</comment>
<name>A0A8J4XB00_CLAMG</name>
<dbReference type="Pfam" id="PF15087">
    <property type="entry name" value="DUF4551"/>
    <property type="match status" value="2"/>
</dbReference>
<protein>
    <submittedName>
        <fullName evidence="2">Uncharacterized protein</fullName>
    </submittedName>
</protein>
<sequence>MARPISDTSLCRSNSKLETFLKRHTHRDAHERIHYYEACVVVSEELDKVFMHVLLTDDSIYLSEYQPRTLTRALHFSLILYIELVNDLPDFLSGKDQERSLHIRIVYHAKKVGKHGSRVRRSVMTKHRFAAKPCKQDHHRHGCSPGGISEVLLGPDRRTSPASNRDDGNTHKVEQKRKKKSSVLARLKQRPAGDNEKKIEEEEEETNEAELHLYSVMLSSQIYVHLRRSWSCYIMRSTLMLRTCTVPSSLSTKQHKHKISWERTCHLFSQLSGELLQDELSLESLYLLLQELCAAARHNTAIKTLFWRSPELYSFLVRRLAESLQLSQNRLQTADMLLLSTVVVQTISLMLGETEKGAACFNALTSKQGSVTADLLLALLCDPELKPYNCNSTSHTELQVFQTEYLDAVSVLLFELVMFCQEVSRMQNVGHFLTVAWVFQTLKSHPFFLLFMAYQAQRVVLALSFQSESPLSPSQTVLLYQRCHLLLTCMQHNPCVNTYIITQLKEEFRYYVRQSGLEDKLPHHYPISRAAQHLLSQLLSLVLDKP</sequence>
<dbReference type="PANTHER" id="PTHR35354:SF1">
    <property type="entry name" value="RGD1561648"/>
    <property type="match status" value="1"/>
</dbReference>
<feature type="region of interest" description="Disordered" evidence="1">
    <location>
        <begin position="130"/>
        <end position="205"/>
    </location>
</feature>
<evidence type="ECO:0000313" key="3">
    <source>
        <dbReference type="Proteomes" id="UP000727407"/>
    </source>
</evidence>
<proteinExistence type="predicted"/>
<gene>
    <name evidence="2" type="ORF">DAT39_018770</name>
</gene>
<keyword evidence="3" id="KW-1185">Reference proteome</keyword>
<dbReference type="PANTHER" id="PTHR35354">
    <property type="entry name" value="RGD1561648"/>
    <property type="match status" value="1"/>
</dbReference>
<dbReference type="Proteomes" id="UP000727407">
    <property type="component" value="Unassembled WGS sequence"/>
</dbReference>
<evidence type="ECO:0000313" key="2">
    <source>
        <dbReference type="EMBL" id="KAF5891525.1"/>
    </source>
</evidence>
<feature type="compositionally biased region" description="Basic and acidic residues" evidence="1">
    <location>
        <begin position="155"/>
        <end position="173"/>
    </location>
</feature>
<organism evidence="2 3">
    <name type="scientific">Clarias magur</name>
    <name type="common">Asian catfish</name>
    <name type="synonym">Macropteronotus magur</name>
    <dbReference type="NCBI Taxonomy" id="1594786"/>
    <lineage>
        <taxon>Eukaryota</taxon>
        <taxon>Metazoa</taxon>
        <taxon>Chordata</taxon>
        <taxon>Craniata</taxon>
        <taxon>Vertebrata</taxon>
        <taxon>Euteleostomi</taxon>
        <taxon>Actinopterygii</taxon>
        <taxon>Neopterygii</taxon>
        <taxon>Teleostei</taxon>
        <taxon>Ostariophysi</taxon>
        <taxon>Siluriformes</taxon>
        <taxon>Clariidae</taxon>
        <taxon>Clarias</taxon>
    </lineage>
</organism>
<dbReference type="InterPro" id="IPR027878">
    <property type="entry name" value="DUF4551"/>
</dbReference>
<dbReference type="EMBL" id="QNUK01000576">
    <property type="protein sequence ID" value="KAF5891525.1"/>
    <property type="molecule type" value="Genomic_DNA"/>
</dbReference>
<feature type="compositionally biased region" description="Basic and acidic residues" evidence="1">
    <location>
        <begin position="191"/>
        <end position="200"/>
    </location>
</feature>